<organism evidence="2">
    <name type="scientific">freshwater metagenome</name>
    <dbReference type="NCBI Taxonomy" id="449393"/>
    <lineage>
        <taxon>unclassified sequences</taxon>
        <taxon>metagenomes</taxon>
        <taxon>ecological metagenomes</taxon>
    </lineage>
</organism>
<keyword evidence="1" id="KW-0472">Membrane</keyword>
<dbReference type="AlphaFoldDB" id="A0A6J6FW35"/>
<name>A0A6J6FW35_9ZZZZ</name>
<protein>
    <submittedName>
        <fullName evidence="2">Unannotated protein</fullName>
    </submittedName>
</protein>
<dbReference type="EMBL" id="CAEZUI010000023">
    <property type="protein sequence ID" value="CAB4591889.1"/>
    <property type="molecule type" value="Genomic_DNA"/>
</dbReference>
<keyword evidence="1" id="KW-1133">Transmembrane helix</keyword>
<proteinExistence type="predicted"/>
<reference evidence="2" key="1">
    <citation type="submission" date="2020-05" db="EMBL/GenBank/DDBJ databases">
        <authorList>
            <person name="Chiriac C."/>
            <person name="Salcher M."/>
            <person name="Ghai R."/>
            <person name="Kavagutti S V."/>
        </authorList>
    </citation>
    <scope>NUCLEOTIDE SEQUENCE</scope>
</reference>
<evidence type="ECO:0000313" key="2">
    <source>
        <dbReference type="EMBL" id="CAB4591889.1"/>
    </source>
</evidence>
<accession>A0A6J6FW35</accession>
<keyword evidence="1" id="KW-0812">Transmembrane</keyword>
<gene>
    <name evidence="2" type="ORF">UFOPK1807_00322</name>
</gene>
<evidence type="ECO:0000256" key="1">
    <source>
        <dbReference type="SAM" id="Phobius"/>
    </source>
</evidence>
<feature type="transmembrane region" description="Helical" evidence="1">
    <location>
        <begin position="20"/>
        <end position="39"/>
    </location>
</feature>
<sequence length="71" mass="8005">MPHAIEFSQYAASSSAATALIWWFVPLAGVIGALGYIFWVSKLRGRIEKGTAHSVNQFEKFQNSFRDNEKK</sequence>